<dbReference type="InterPro" id="IPR000326">
    <property type="entry name" value="PAP2/HPO"/>
</dbReference>
<feature type="transmembrane region" description="Helical" evidence="7">
    <location>
        <begin position="194"/>
        <end position="213"/>
    </location>
</feature>
<feature type="transmembrane region" description="Helical" evidence="7">
    <location>
        <begin position="162"/>
        <end position="182"/>
    </location>
</feature>
<dbReference type="PANTHER" id="PTHR10165">
    <property type="entry name" value="LIPID PHOSPHATE PHOSPHATASE"/>
    <property type="match status" value="1"/>
</dbReference>
<dbReference type="EnsemblMetazoa" id="G3012.3">
    <property type="protein sequence ID" value="G3012.3:cds"/>
    <property type="gene ID" value="G3012"/>
</dbReference>
<dbReference type="SMART" id="SM00014">
    <property type="entry name" value="acidPPc"/>
    <property type="match status" value="1"/>
</dbReference>
<dbReference type="Gene3D" id="1.20.144.10">
    <property type="entry name" value="Phosphatidic acid phosphatase type 2/haloperoxidase"/>
    <property type="match status" value="1"/>
</dbReference>
<evidence type="ECO:0000313" key="10">
    <source>
        <dbReference type="Proteomes" id="UP000005408"/>
    </source>
</evidence>
<dbReference type="PANTHER" id="PTHR10165:SF103">
    <property type="entry name" value="PHOSPHOLIPID PHOSPHATASE HOMOLOG 1.2 HOMOLOG"/>
    <property type="match status" value="1"/>
</dbReference>
<proteinExistence type="inferred from homology"/>
<evidence type="ECO:0000256" key="4">
    <source>
        <dbReference type="ARBA" id="ARBA00022989"/>
    </source>
</evidence>
<keyword evidence="5 7" id="KW-0472">Membrane</keyword>
<dbReference type="GO" id="GO:0046839">
    <property type="term" value="P:phospholipid dephosphorylation"/>
    <property type="evidence" value="ECO:0007669"/>
    <property type="project" value="TreeGrafter"/>
</dbReference>
<name>A0A8W8LWD7_MAGGI</name>
<accession>A0A8W8LWD7</accession>
<organism evidence="9 10">
    <name type="scientific">Magallana gigas</name>
    <name type="common">Pacific oyster</name>
    <name type="synonym">Crassostrea gigas</name>
    <dbReference type="NCBI Taxonomy" id="29159"/>
    <lineage>
        <taxon>Eukaryota</taxon>
        <taxon>Metazoa</taxon>
        <taxon>Spiralia</taxon>
        <taxon>Lophotrochozoa</taxon>
        <taxon>Mollusca</taxon>
        <taxon>Bivalvia</taxon>
        <taxon>Autobranchia</taxon>
        <taxon>Pteriomorphia</taxon>
        <taxon>Ostreida</taxon>
        <taxon>Ostreoidea</taxon>
        <taxon>Ostreidae</taxon>
        <taxon>Magallana</taxon>
    </lineage>
</organism>
<protein>
    <recommendedName>
        <fullName evidence="8">Phosphatidic acid phosphatase type 2/haloperoxidase domain-containing protein</fullName>
    </recommendedName>
</protein>
<keyword evidence="10" id="KW-1185">Reference proteome</keyword>
<dbReference type="InterPro" id="IPR036938">
    <property type="entry name" value="PAP2/HPO_sf"/>
</dbReference>
<feature type="transmembrane region" description="Helical" evidence="7">
    <location>
        <begin position="50"/>
        <end position="70"/>
    </location>
</feature>
<dbReference type="InterPro" id="IPR043216">
    <property type="entry name" value="PAP-like"/>
</dbReference>
<dbReference type="GO" id="GO:0006644">
    <property type="term" value="P:phospholipid metabolic process"/>
    <property type="evidence" value="ECO:0007669"/>
    <property type="project" value="InterPro"/>
</dbReference>
<dbReference type="CDD" id="cd03384">
    <property type="entry name" value="PAP2_wunen"/>
    <property type="match status" value="1"/>
</dbReference>
<reference evidence="9" key="1">
    <citation type="submission" date="2022-08" db="UniProtKB">
        <authorList>
            <consortium name="EnsemblMetazoa"/>
        </authorList>
    </citation>
    <scope>IDENTIFICATION</scope>
    <source>
        <strain evidence="9">05x7-T-G4-1.051#20</strain>
    </source>
</reference>
<feature type="transmembrane region" description="Helical" evidence="7">
    <location>
        <begin position="12"/>
        <end position="30"/>
    </location>
</feature>
<dbReference type="Proteomes" id="UP000005408">
    <property type="component" value="Unassembled WGS sequence"/>
</dbReference>
<dbReference type="SUPFAM" id="SSF48317">
    <property type="entry name" value="Acid phosphatase/Vanadium-dependent haloperoxidase"/>
    <property type="match status" value="1"/>
</dbReference>
<dbReference type="GO" id="GO:0008195">
    <property type="term" value="F:phosphatidate phosphatase activity"/>
    <property type="evidence" value="ECO:0007669"/>
    <property type="project" value="TreeGrafter"/>
</dbReference>
<sequence>MFVCLNFQKFTAYITVVLPSLILFVLGKSFQRGFYCDDESIKHPYKTNTIPTWAASFVGLSLPVLFVIVIEASRFSVSKRNFLDVTKRKFVISVYRTLSSFFYGAAITQLLTDIAKYSIGRLRPHFYTVCKPNIQNCTWNTGYIEDFTCTGTDLEAINEARLSFPSGHSSITMYCMFFVVMYLQNRMRWRKCWLLRPVIQILVFIIAYYTSISRISDYMHHWSDVLGGSVLGISVAILVIFFVSDVMSDVACCQSGGINNPSIPLYTTHSEEDRISVKHSNDSHLSPGGASHAASSQP</sequence>
<feature type="region of interest" description="Disordered" evidence="6">
    <location>
        <begin position="277"/>
        <end position="298"/>
    </location>
</feature>
<comment type="similarity">
    <text evidence="2">Belongs to the PA-phosphatase related phosphoesterase family.</text>
</comment>
<evidence type="ECO:0000256" key="6">
    <source>
        <dbReference type="SAM" id="MobiDB-lite"/>
    </source>
</evidence>
<evidence type="ECO:0000259" key="8">
    <source>
        <dbReference type="SMART" id="SM00014"/>
    </source>
</evidence>
<feature type="domain" description="Phosphatidic acid phosphatase type 2/haloperoxidase" evidence="8">
    <location>
        <begin position="98"/>
        <end position="240"/>
    </location>
</feature>
<evidence type="ECO:0000256" key="7">
    <source>
        <dbReference type="SAM" id="Phobius"/>
    </source>
</evidence>
<dbReference type="GO" id="GO:0005886">
    <property type="term" value="C:plasma membrane"/>
    <property type="evidence" value="ECO:0007669"/>
    <property type="project" value="TreeGrafter"/>
</dbReference>
<comment type="subcellular location">
    <subcellularLocation>
        <location evidence="1">Membrane</location>
        <topology evidence="1">Multi-pass membrane protein</topology>
    </subcellularLocation>
</comment>
<evidence type="ECO:0000256" key="3">
    <source>
        <dbReference type="ARBA" id="ARBA00022692"/>
    </source>
</evidence>
<evidence type="ECO:0000256" key="5">
    <source>
        <dbReference type="ARBA" id="ARBA00023136"/>
    </source>
</evidence>
<evidence type="ECO:0000313" key="9">
    <source>
        <dbReference type="EnsemblMetazoa" id="G3012.3:cds"/>
    </source>
</evidence>
<evidence type="ECO:0000256" key="2">
    <source>
        <dbReference type="ARBA" id="ARBA00008816"/>
    </source>
</evidence>
<feature type="transmembrane region" description="Helical" evidence="7">
    <location>
        <begin position="225"/>
        <end position="243"/>
    </location>
</feature>
<feature type="transmembrane region" description="Helical" evidence="7">
    <location>
        <begin position="90"/>
        <end position="111"/>
    </location>
</feature>
<dbReference type="Pfam" id="PF01569">
    <property type="entry name" value="PAP2"/>
    <property type="match status" value="1"/>
</dbReference>
<keyword evidence="3 7" id="KW-0812">Transmembrane</keyword>
<evidence type="ECO:0000256" key="1">
    <source>
        <dbReference type="ARBA" id="ARBA00004141"/>
    </source>
</evidence>
<dbReference type="AlphaFoldDB" id="A0A8W8LWD7"/>
<dbReference type="GO" id="GO:0007165">
    <property type="term" value="P:signal transduction"/>
    <property type="evidence" value="ECO:0007669"/>
    <property type="project" value="TreeGrafter"/>
</dbReference>
<keyword evidence="4 7" id="KW-1133">Transmembrane helix</keyword>